<dbReference type="UniPathway" id="UPA00145">
    <property type="reaction ID" value="UER00566"/>
</dbReference>
<keyword evidence="6 7" id="KW-0119">Carbohydrate metabolism</keyword>
<evidence type="ECO:0000313" key="12">
    <source>
        <dbReference type="EMBL" id="MUG70163.1"/>
    </source>
</evidence>
<evidence type="ECO:0000256" key="8">
    <source>
        <dbReference type="NCBIfam" id="TIGR01234"/>
    </source>
</evidence>
<dbReference type="PANTHER" id="PTHR43435:SF4">
    <property type="entry name" value="FGGY CARBOHYDRATE KINASE DOMAIN-CONTAINING PROTEIN"/>
    <property type="match status" value="1"/>
</dbReference>
<comment type="caution">
    <text evidence="12">The sequence shown here is derived from an EMBL/GenBank/DDBJ whole genome shotgun (WGS) entry which is preliminary data.</text>
</comment>
<dbReference type="InterPro" id="IPR018484">
    <property type="entry name" value="FGGY_N"/>
</dbReference>
<comment type="catalytic activity">
    <reaction evidence="7">
        <text>D-ribulose + ATP = D-ribulose 5-phosphate + ADP + H(+)</text>
        <dbReference type="Rhea" id="RHEA:17601"/>
        <dbReference type="ChEBI" id="CHEBI:15378"/>
        <dbReference type="ChEBI" id="CHEBI:17173"/>
        <dbReference type="ChEBI" id="CHEBI:30616"/>
        <dbReference type="ChEBI" id="CHEBI:58121"/>
        <dbReference type="ChEBI" id="CHEBI:456216"/>
        <dbReference type="EC" id="2.7.1.16"/>
    </reaction>
</comment>
<dbReference type="InterPro" id="IPR000577">
    <property type="entry name" value="Carb_kinase_FGGY"/>
</dbReference>
<dbReference type="PROSITE" id="PS00445">
    <property type="entry name" value="FGGY_KINASES_2"/>
    <property type="match status" value="1"/>
</dbReference>
<dbReference type="Pfam" id="PF00370">
    <property type="entry name" value="FGGY_N"/>
    <property type="match status" value="1"/>
</dbReference>
<evidence type="ECO:0000256" key="9">
    <source>
        <dbReference type="RuleBase" id="RU003455"/>
    </source>
</evidence>
<evidence type="ECO:0000259" key="10">
    <source>
        <dbReference type="Pfam" id="PF00370"/>
    </source>
</evidence>
<dbReference type="GO" id="GO:0019569">
    <property type="term" value="P:L-arabinose catabolic process to D-xylulose 5-phosphate"/>
    <property type="evidence" value="ECO:0007669"/>
    <property type="project" value="UniProtKB-UniRule"/>
</dbReference>
<dbReference type="RefSeq" id="WP_141334647.1">
    <property type="nucleotide sequence ID" value="NZ_WNZX01000003.1"/>
</dbReference>
<dbReference type="CDD" id="cd07781">
    <property type="entry name" value="ASKHA_NBD_FGGY_L-RBK"/>
    <property type="match status" value="1"/>
</dbReference>
<keyword evidence="3 7" id="KW-0418">Kinase</keyword>
<comment type="catalytic activity">
    <reaction evidence="7 9">
        <text>L-ribulose + ATP = L-ribulose 5-phosphate + ADP + H(+)</text>
        <dbReference type="Rhea" id="RHEA:22072"/>
        <dbReference type="ChEBI" id="CHEBI:15378"/>
        <dbReference type="ChEBI" id="CHEBI:16880"/>
        <dbReference type="ChEBI" id="CHEBI:30616"/>
        <dbReference type="ChEBI" id="CHEBI:58226"/>
        <dbReference type="ChEBI" id="CHEBI:456216"/>
        <dbReference type="EC" id="2.7.1.16"/>
    </reaction>
</comment>
<dbReference type="SUPFAM" id="SSF53067">
    <property type="entry name" value="Actin-like ATPase domain"/>
    <property type="match status" value="2"/>
</dbReference>
<name>A0A7X2Z9M5_9BACL</name>
<dbReference type="HAMAP" id="MF_00520">
    <property type="entry name" value="Ribulokinase"/>
    <property type="match status" value="1"/>
</dbReference>
<dbReference type="GO" id="GO:0008741">
    <property type="term" value="F:ribulokinase activity"/>
    <property type="evidence" value="ECO:0007669"/>
    <property type="project" value="UniProtKB-UniRule"/>
</dbReference>
<dbReference type="GO" id="GO:0005737">
    <property type="term" value="C:cytoplasm"/>
    <property type="evidence" value="ECO:0007669"/>
    <property type="project" value="TreeGrafter"/>
</dbReference>
<comment type="similarity">
    <text evidence="7 9">Belongs to the ribulokinase family.</text>
</comment>
<organism evidence="12 13">
    <name type="scientific">Paenibacillus validus</name>
    <dbReference type="NCBI Taxonomy" id="44253"/>
    <lineage>
        <taxon>Bacteria</taxon>
        <taxon>Bacillati</taxon>
        <taxon>Bacillota</taxon>
        <taxon>Bacilli</taxon>
        <taxon>Bacillales</taxon>
        <taxon>Paenibacillaceae</taxon>
        <taxon>Paenibacillus</taxon>
    </lineage>
</organism>
<keyword evidence="5 7" id="KW-0054">Arabinose catabolism</keyword>
<gene>
    <name evidence="7" type="primary">araB</name>
    <name evidence="12" type="ORF">GNP93_05655</name>
</gene>
<dbReference type="Proteomes" id="UP000450917">
    <property type="component" value="Unassembled WGS sequence"/>
</dbReference>
<keyword evidence="1 7" id="KW-0808">Transferase</keyword>
<dbReference type="EMBL" id="WNZX01000003">
    <property type="protein sequence ID" value="MUG70163.1"/>
    <property type="molecule type" value="Genomic_DNA"/>
</dbReference>
<feature type="domain" description="Carbohydrate kinase FGGY C-terminal" evidence="11">
    <location>
        <begin position="290"/>
        <end position="488"/>
    </location>
</feature>
<dbReference type="NCBIfam" id="NF003154">
    <property type="entry name" value="PRK04123.1"/>
    <property type="match status" value="1"/>
</dbReference>
<dbReference type="NCBIfam" id="TIGR01234">
    <property type="entry name" value="L-ribulokinase"/>
    <property type="match status" value="1"/>
</dbReference>
<keyword evidence="4 7" id="KW-0067">ATP-binding</keyword>
<dbReference type="EC" id="2.7.1.16" evidence="7 8"/>
<feature type="domain" description="Carbohydrate kinase FGGY N-terminal" evidence="10">
    <location>
        <begin position="5"/>
        <end position="278"/>
    </location>
</feature>
<dbReference type="Pfam" id="PF02782">
    <property type="entry name" value="FGGY_C"/>
    <property type="match status" value="1"/>
</dbReference>
<keyword evidence="13" id="KW-1185">Reference proteome</keyword>
<evidence type="ECO:0000256" key="7">
    <source>
        <dbReference type="HAMAP-Rule" id="MF_00520"/>
    </source>
</evidence>
<sequence>MGKRYAIGVDYGTESGRAVIVDVDNGEELAVHVTPYPHGVIDERLPGSGKPLEPNWALQHPDDYMEVLRRSVPEVLRISGVDPAQVIGIGIDFTACTMLPVDEDGNPLCDQEAYRDEPHAYVKLWKHHAAQDEANRINETAEARGELFLSRYGGKTSSEWMVAKAWQIMNEAPEVYEAADRFMEAADWTVLQLTGNPVRSSCGAGYKAFWHKADGYPSPDFFKALDPKLERFVETKLAGDVVSLGTKAGELTAEAADMLGLRAGTAVAASIIDAHAGVPGTGAVRSGQMVMAMGTSLCHMLLSDKEIHAEGISGVVEDGIIPGLYGYEAGQPAVGDLFGWFVDHQVPGYVLEAAASEGLSVHGWLERRAAELKPGEHGLLALDWWNGNRSVLVDADLSGMIVGLTLQTKPEEIYRSLLEATAFGTRKIIDTFEAAGVEVNELFACGGLPQRNRLLMQIYADVTGREIKIAASTQTPALGAAMFGAVAAGAERGGYDSIAEAAAKMAHVREETYLPNAANKAVYDELYAAYNRLHDLFGRGGCQVMKELLSIKRLQSEA</sequence>
<keyword evidence="2 7" id="KW-0547">Nucleotide-binding</keyword>
<dbReference type="GO" id="GO:0019150">
    <property type="term" value="F:D-ribulokinase activity"/>
    <property type="evidence" value="ECO:0007669"/>
    <property type="project" value="TreeGrafter"/>
</dbReference>
<dbReference type="GO" id="GO:0005524">
    <property type="term" value="F:ATP binding"/>
    <property type="evidence" value="ECO:0007669"/>
    <property type="project" value="UniProtKB-UniRule"/>
</dbReference>
<dbReference type="InterPro" id="IPR005929">
    <property type="entry name" value="Ribulokinase"/>
</dbReference>
<evidence type="ECO:0000256" key="5">
    <source>
        <dbReference type="ARBA" id="ARBA00022935"/>
    </source>
</evidence>
<evidence type="ECO:0000256" key="4">
    <source>
        <dbReference type="ARBA" id="ARBA00022840"/>
    </source>
</evidence>
<evidence type="ECO:0000256" key="1">
    <source>
        <dbReference type="ARBA" id="ARBA00022679"/>
    </source>
</evidence>
<dbReference type="InterPro" id="IPR043129">
    <property type="entry name" value="ATPase_NBD"/>
</dbReference>
<dbReference type="AlphaFoldDB" id="A0A7X2Z9M5"/>
<accession>A0A7X2Z9M5</accession>
<evidence type="ECO:0000313" key="13">
    <source>
        <dbReference type="Proteomes" id="UP000450917"/>
    </source>
</evidence>
<dbReference type="PANTHER" id="PTHR43435">
    <property type="entry name" value="RIBULOKINASE"/>
    <property type="match status" value="1"/>
</dbReference>
<evidence type="ECO:0000256" key="3">
    <source>
        <dbReference type="ARBA" id="ARBA00022777"/>
    </source>
</evidence>
<proteinExistence type="inferred from homology"/>
<dbReference type="PIRSF" id="PIRSF000538">
    <property type="entry name" value="GlpK"/>
    <property type="match status" value="1"/>
</dbReference>
<protein>
    <recommendedName>
        <fullName evidence="7 8">Ribulokinase</fullName>
        <ecNumber evidence="7 8">2.7.1.16</ecNumber>
    </recommendedName>
</protein>
<dbReference type="InterPro" id="IPR018485">
    <property type="entry name" value="FGGY_C"/>
</dbReference>
<evidence type="ECO:0000259" key="11">
    <source>
        <dbReference type="Pfam" id="PF02782"/>
    </source>
</evidence>
<evidence type="ECO:0000256" key="2">
    <source>
        <dbReference type="ARBA" id="ARBA00022741"/>
    </source>
</evidence>
<dbReference type="Gene3D" id="3.30.420.40">
    <property type="match status" value="2"/>
</dbReference>
<reference evidence="12 13" key="1">
    <citation type="submission" date="2019-11" db="EMBL/GenBank/DDBJ databases">
        <title>Draft genome sequences of five Paenibacillus species of dairy origin.</title>
        <authorList>
            <person name="Olajide A.M."/>
            <person name="Chen S."/>
            <person name="Lapointe G."/>
        </authorList>
    </citation>
    <scope>NUCLEOTIDE SEQUENCE [LARGE SCALE GENOMIC DNA]</scope>
    <source>
        <strain evidence="12 13">2CS3</strain>
    </source>
</reference>
<comment type="pathway">
    <text evidence="7 9">Carbohydrate degradation; L-arabinose degradation via L-ribulose; D-xylulose 5-phosphate from L-arabinose (bacterial route): step 2/3.</text>
</comment>
<evidence type="ECO:0000256" key="6">
    <source>
        <dbReference type="ARBA" id="ARBA00023277"/>
    </source>
</evidence>
<dbReference type="InterPro" id="IPR018483">
    <property type="entry name" value="Carb_kinase_FGGY_CS"/>
</dbReference>